<reference evidence="5" key="1">
    <citation type="journal article" date="2014" name="Int. J. Syst. Evol. Microbiol.">
        <title>Complete genome sequence of Corynebacterium casei LMG S-19264T (=DSM 44701T), isolated from a smear-ripened cheese.</title>
        <authorList>
            <consortium name="US DOE Joint Genome Institute (JGI-PGF)"/>
            <person name="Walter F."/>
            <person name="Albersmeier A."/>
            <person name="Kalinowski J."/>
            <person name="Ruckert C."/>
        </authorList>
    </citation>
    <scope>NUCLEOTIDE SEQUENCE</scope>
    <source>
        <strain evidence="5">CGMCC 1.15367</strain>
    </source>
</reference>
<dbReference type="FunFam" id="3.40.50.300:FF:000425">
    <property type="entry name" value="Probable ABC transporter, ATP-binding subunit"/>
    <property type="match status" value="1"/>
</dbReference>
<dbReference type="GO" id="GO:0005524">
    <property type="term" value="F:ATP binding"/>
    <property type="evidence" value="ECO:0007669"/>
    <property type="project" value="UniProtKB-KW"/>
</dbReference>
<keyword evidence="3 5" id="KW-0067">ATP-binding</keyword>
<dbReference type="GO" id="GO:0016887">
    <property type="term" value="F:ATP hydrolysis activity"/>
    <property type="evidence" value="ECO:0007669"/>
    <property type="project" value="InterPro"/>
</dbReference>
<dbReference type="RefSeq" id="WP_210318381.1">
    <property type="nucleotide sequence ID" value="NZ_BMIQ01000003.1"/>
</dbReference>
<dbReference type="PANTHER" id="PTHR42781">
    <property type="entry name" value="SPERMIDINE/PUTRESCINE IMPORT ATP-BINDING PROTEIN POTA"/>
    <property type="match status" value="1"/>
</dbReference>
<dbReference type="InterPro" id="IPR050093">
    <property type="entry name" value="ABC_SmlMolc_Importer"/>
</dbReference>
<reference evidence="5" key="2">
    <citation type="submission" date="2020-09" db="EMBL/GenBank/DDBJ databases">
        <authorList>
            <person name="Sun Q."/>
            <person name="Zhou Y."/>
        </authorList>
    </citation>
    <scope>NUCLEOTIDE SEQUENCE</scope>
    <source>
        <strain evidence="5">CGMCC 1.15367</strain>
    </source>
</reference>
<dbReference type="PROSITE" id="PS50893">
    <property type="entry name" value="ABC_TRANSPORTER_2"/>
    <property type="match status" value="1"/>
</dbReference>
<evidence type="ECO:0000256" key="3">
    <source>
        <dbReference type="ARBA" id="ARBA00022840"/>
    </source>
</evidence>
<dbReference type="Pfam" id="PF00005">
    <property type="entry name" value="ABC_tran"/>
    <property type="match status" value="1"/>
</dbReference>
<evidence type="ECO:0000256" key="1">
    <source>
        <dbReference type="ARBA" id="ARBA00022448"/>
    </source>
</evidence>
<dbReference type="GO" id="GO:0022857">
    <property type="term" value="F:transmembrane transporter activity"/>
    <property type="evidence" value="ECO:0007669"/>
    <property type="project" value="InterPro"/>
</dbReference>
<dbReference type="GO" id="GO:0043190">
    <property type="term" value="C:ATP-binding cassette (ABC) transporter complex"/>
    <property type="evidence" value="ECO:0007669"/>
    <property type="project" value="InterPro"/>
</dbReference>
<keyword evidence="2" id="KW-0547">Nucleotide-binding</keyword>
<name>A0A917E6B0_9HYPH</name>
<dbReference type="SUPFAM" id="SSF50331">
    <property type="entry name" value="MOP-like"/>
    <property type="match status" value="1"/>
</dbReference>
<evidence type="ECO:0000313" key="6">
    <source>
        <dbReference type="Proteomes" id="UP000644699"/>
    </source>
</evidence>
<dbReference type="InterPro" id="IPR027417">
    <property type="entry name" value="P-loop_NTPase"/>
</dbReference>
<evidence type="ECO:0000313" key="5">
    <source>
        <dbReference type="EMBL" id="GGE04899.1"/>
    </source>
</evidence>
<dbReference type="InterPro" id="IPR013611">
    <property type="entry name" value="Transp-assoc_OB_typ2"/>
</dbReference>
<dbReference type="Gene3D" id="3.40.50.300">
    <property type="entry name" value="P-loop containing nucleotide triphosphate hydrolases"/>
    <property type="match status" value="1"/>
</dbReference>
<proteinExistence type="predicted"/>
<dbReference type="InterPro" id="IPR003593">
    <property type="entry name" value="AAA+_ATPase"/>
</dbReference>
<dbReference type="AlphaFoldDB" id="A0A917E6B0"/>
<dbReference type="InterPro" id="IPR008995">
    <property type="entry name" value="Mo/tungstate-bd_C_term_dom"/>
</dbReference>
<protein>
    <submittedName>
        <fullName evidence="5">ABC transporter ATP-binding protein</fullName>
    </submittedName>
</protein>
<keyword evidence="1" id="KW-0813">Transport</keyword>
<dbReference type="Pfam" id="PF08402">
    <property type="entry name" value="TOBE_2"/>
    <property type="match status" value="1"/>
</dbReference>
<dbReference type="SMART" id="SM00382">
    <property type="entry name" value="AAA"/>
    <property type="match status" value="1"/>
</dbReference>
<evidence type="ECO:0000256" key="2">
    <source>
        <dbReference type="ARBA" id="ARBA00022741"/>
    </source>
</evidence>
<comment type="caution">
    <text evidence="5">The sequence shown here is derived from an EMBL/GenBank/DDBJ whole genome shotgun (WGS) entry which is preliminary data.</text>
</comment>
<sequence>MSATIDIEALGKSYDGKPALEMVDLSIRAGEMIALLGASGCGKTTLLRCIAGLALPDRGRILFGGRDVTHMPTQKRPIGMVFQAYALFPNMTVAENIGFPLKVRGVAPAKIHARAEELIALVGLSERAGHYPNQLSGGQQQRTALARALAADPEVLLLDEPLSALDAVVRDHLRDEIRRIQQRVGTTAIIVTHDQSEALAMADRVAVMRAGRIEEVASPAALYDRPASAFTAGFIGGRNRLDLPVRNGRARIGAIEFPVAATVSRVGIFVRAEDVHRRAEGGGEPAEIEARLFQGQTTRFYLTLHGEEGPLRLRVDWPSRETAGLAPGDRVHVAIEPGDAHVFPL</sequence>
<dbReference type="GO" id="GO:0015697">
    <property type="term" value="P:quaternary ammonium group transport"/>
    <property type="evidence" value="ECO:0007669"/>
    <property type="project" value="UniProtKB-ARBA"/>
</dbReference>
<organism evidence="5 6">
    <name type="scientific">Aureimonas endophytica</name>
    <dbReference type="NCBI Taxonomy" id="2027858"/>
    <lineage>
        <taxon>Bacteria</taxon>
        <taxon>Pseudomonadati</taxon>
        <taxon>Pseudomonadota</taxon>
        <taxon>Alphaproteobacteria</taxon>
        <taxon>Hyphomicrobiales</taxon>
        <taxon>Aurantimonadaceae</taxon>
        <taxon>Aureimonas</taxon>
    </lineage>
</organism>
<keyword evidence="6" id="KW-1185">Reference proteome</keyword>
<dbReference type="Proteomes" id="UP000644699">
    <property type="component" value="Unassembled WGS sequence"/>
</dbReference>
<gene>
    <name evidence="5" type="ORF">GCM10011390_24920</name>
</gene>
<dbReference type="InterPro" id="IPR003439">
    <property type="entry name" value="ABC_transporter-like_ATP-bd"/>
</dbReference>
<feature type="domain" description="ABC transporter" evidence="4">
    <location>
        <begin position="5"/>
        <end position="235"/>
    </location>
</feature>
<accession>A0A917E6B0</accession>
<dbReference type="EMBL" id="BMIQ01000003">
    <property type="protein sequence ID" value="GGE04899.1"/>
    <property type="molecule type" value="Genomic_DNA"/>
</dbReference>
<dbReference type="SUPFAM" id="SSF52540">
    <property type="entry name" value="P-loop containing nucleoside triphosphate hydrolases"/>
    <property type="match status" value="1"/>
</dbReference>
<dbReference type="PANTHER" id="PTHR42781:SF4">
    <property type="entry name" value="SPERMIDINE_PUTRESCINE IMPORT ATP-BINDING PROTEIN POTA"/>
    <property type="match status" value="1"/>
</dbReference>
<evidence type="ECO:0000259" key="4">
    <source>
        <dbReference type="PROSITE" id="PS50893"/>
    </source>
</evidence>